<dbReference type="PANTHER" id="PTHR21346">
    <property type="entry name" value="FUN14 DOMAIN CONTAINING"/>
    <property type="match status" value="1"/>
</dbReference>
<dbReference type="EMBL" id="CP017553">
    <property type="protein sequence ID" value="AOW00090.1"/>
    <property type="molecule type" value="Genomic_DNA"/>
</dbReference>
<evidence type="ECO:0000256" key="2">
    <source>
        <dbReference type="ARBA" id="ARBA00009160"/>
    </source>
</evidence>
<dbReference type="GO" id="GO:0000422">
    <property type="term" value="P:autophagy of mitochondrion"/>
    <property type="evidence" value="ECO:0007669"/>
    <property type="project" value="TreeGrafter"/>
</dbReference>
<evidence type="ECO:0000256" key="1">
    <source>
        <dbReference type="ARBA" id="ARBA00004370"/>
    </source>
</evidence>
<evidence type="ECO:0000256" key="3">
    <source>
        <dbReference type="ARBA" id="ARBA00022692"/>
    </source>
</evidence>
<evidence type="ECO:0000313" key="7">
    <source>
        <dbReference type="EMBL" id="RDW22669.1"/>
    </source>
</evidence>
<dbReference type="Proteomes" id="UP000182444">
    <property type="component" value="Chromosome 1A"/>
</dbReference>
<dbReference type="VEuPathDB" id="FungiDB:YALI0_A00440g"/>
<sequence length="174" mass="19222">MFRIARTRLMPGLLGLTTATVGLSMASSLHMPRIYADGLQQHPVSQQQVINNVNRDVERVSQQVEQVGKKVDYQQLTIGSFVGLISGVVIGKFSKILVWVLGGAGLLIQFLKSRGIVESNPLTSKSFREGVYHKLKGVAMVLGLDETDYQELIKDKPSFNVAFFLSFLVAAWNI</sequence>
<dbReference type="OrthoDB" id="3990500at2759"/>
<dbReference type="VEuPathDB" id="FungiDB:YALI1_A00558g"/>
<accession>A0A1H6QAC0</accession>
<protein>
    <recommendedName>
        <fullName evidence="10">FUN14 family-domain-containing protein</fullName>
    </recommendedName>
</protein>
<keyword evidence="3" id="KW-0812">Transmembrane</keyword>
<name>A0A1H6QAC0_YARLL</name>
<dbReference type="PANTHER" id="PTHR21346:SF0">
    <property type="entry name" value="RE45833P"/>
    <property type="match status" value="1"/>
</dbReference>
<dbReference type="eggNOG" id="ENOG502S4F4">
    <property type="taxonomic scope" value="Eukaryota"/>
</dbReference>
<organism evidence="6 8">
    <name type="scientific">Yarrowia lipolytica</name>
    <name type="common">Candida lipolytica</name>
    <dbReference type="NCBI Taxonomy" id="4952"/>
    <lineage>
        <taxon>Eukaryota</taxon>
        <taxon>Fungi</taxon>
        <taxon>Dikarya</taxon>
        <taxon>Ascomycota</taxon>
        <taxon>Saccharomycotina</taxon>
        <taxon>Dipodascomycetes</taxon>
        <taxon>Dipodascales</taxon>
        <taxon>Dipodascales incertae sedis</taxon>
        <taxon>Yarrowia</taxon>
    </lineage>
</organism>
<evidence type="ECO:0000313" key="8">
    <source>
        <dbReference type="Proteomes" id="UP000182444"/>
    </source>
</evidence>
<keyword evidence="5" id="KW-0472">Membrane</keyword>
<evidence type="ECO:0008006" key="10">
    <source>
        <dbReference type="Google" id="ProtNLM"/>
    </source>
</evidence>
<evidence type="ECO:0000313" key="9">
    <source>
        <dbReference type="Proteomes" id="UP000256601"/>
    </source>
</evidence>
<keyword evidence="4" id="KW-1133">Transmembrane helix</keyword>
<dbReference type="Pfam" id="PF04930">
    <property type="entry name" value="FUN14"/>
    <property type="match status" value="1"/>
</dbReference>
<reference evidence="7 9" key="2">
    <citation type="submission" date="2018-07" db="EMBL/GenBank/DDBJ databases">
        <title>Draft Genome Assemblies for Five Robust Yarrowia lipolytica Strains Exhibiting High Lipid Production and Pentose Sugar Utilization and Sugar Alcohol Secretion from Undetoxified Lignocellulosic Biomass Hydrolysates.</title>
        <authorList>
            <consortium name="DOE Joint Genome Institute"/>
            <person name="Walker C."/>
            <person name="Ryu S."/>
            <person name="Na H."/>
            <person name="Zane M."/>
            <person name="LaButti K."/>
            <person name="Lipzen A."/>
            <person name="Haridas S."/>
            <person name="Barry K."/>
            <person name="Grigoriev I.V."/>
            <person name="Quarterman J."/>
            <person name="Slininger P."/>
            <person name="Dien B."/>
            <person name="Trinh C.T."/>
        </authorList>
    </citation>
    <scope>NUCLEOTIDE SEQUENCE [LARGE SCALE GENOMIC DNA]</scope>
    <source>
        <strain evidence="7 9">YB392</strain>
    </source>
</reference>
<reference evidence="6 8" key="1">
    <citation type="journal article" date="2016" name="PLoS ONE">
        <title>Sequence Assembly of Yarrowia lipolytica Strain W29/CLIB89 Shows Transposable Element Diversity.</title>
        <authorList>
            <person name="Magnan C."/>
            <person name="Yu J."/>
            <person name="Chang I."/>
            <person name="Jahn E."/>
            <person name="Kanomata Y."/>
            <person name="Wu J."/>
            <person name="Zeller M."/>
            <person name="Oakes M."/>
            <person name="Baldi P."/>
            <person name="Sandmeyer S."/>
        </authorList>
    </citation>
    <scope>NUCLEOTIDE SEQUENCE [LARGE SCALE GENOMIC DNA]</scope>
    <source>
        <strain evidence="6">CLIB89</strain>
        <strain evidence="8">CLIB89(W29)</strain>
    </source>
</reference>
<dbReference type="InterPro" id="IPR007014">
    <property type="entry name" value="FUN14"/>
</dbReference>
<dbReference type="AlphaFoldDB" id="A0A1H6QAC0"/>
<proteinExistence type="inferred from homology"/>
<dbReference type="RefSeq" id="XP_499617.1">
    <property type="nucleotide sequence ID" value="XM_499617.1"/>
</dbReference>
<dbReference type="KEGG" id="yli:2905836"/>
<evidence type="ECO:0000313" key="6">
    <source>
        <dbReference type="EMBL" id="AOW00090.1"/>
    </source>
</evidence>
<dbReference type="GO" id="GO:0005741">
    <property type="term" value="C:mitochondrial outer membrane"/>
    <property type="evidence" value="ECO:0007669"/>
    <property type="project" value="TreeGrafter"/>
</dbReference>
<gene>
    <name evidence="7" type="ORF">B0I71DRAFT_137212</name>
    <name evidence="6" type="ORF">YALI1_A00558g</name>
</gene>
<comment type="subcellular location">
    <subcellularLocation>
        <location evidence="1">Membrane</location>
    </subcellularLocation>
</comment>
<dbReference type="Proteomes" id="UP000256601">
    <property type="component" value="Unassembled WGS sequence"/>
</dbReference>
<comment type="similarity">
    <text evidence="2">Belongs to the FUN14 family.</text>
</comment>
<evidence type="ECO:0000256" key="4">
    <source>
        <dbReference type="ARBA" id="ARBA00022989"/>
    </source>
</evidence>
<dbReference type="GeneID" id="2905836"/>
<evidence type="ECO:0000256" key="5">
    <source>
        <dbReference type="ARBA" id="ARBA00023136"/>
    </source>
</evidence>
<dbReference type="EMBL" id="KZ859177">
    <property type="protein sequence ID" value="RDW22669.1"/>
    <property type="molecule type" value="Genomic_DNA"/>
</dbReference>